<organism evidence="1 2">
    <name type="scientific">Mytilus coruscus</name>
    <name type="common">Sea mussel</name>
    <dbReference type="NCBI Taxonomy" id="42192"/>
    <lineage>
        <taxon>Eukaryota</taxon>
        <taxon>Metazoa</taxon>
        <taxon>Spiralia</taxon>
        <taxon>Lophotrochozoa</taxon>
        <taxon>Mollusca</taxon>
        <taxon>Bivalvia</taxon>
        <taxon>Autobranchia</taxon>
        <taxon>Pteriomorphia</taxon>
        <taxon>Mytilida</taxon>
        <taxon>Mytiloidea</taxon>
        <taxon>Mytilidae</taxon>
        <taxon>Mytilinae</taxon>
        <taxon>Mytilus</taxon>
    </lineage>
</organism>
<dbReference type="AlphaFoldDB" id="A0A6J8AB79"/>
<name>A0A6J8AB79_MYTCO</name>
<proteinExistence type="predicted"/>
<evidence type="ECO:0000313" key="2">
    <source>
        <dbReference type="Proteomes" id="UP000507470"/>
    </source>
</evidence>
<dbReference type="EMBL" id="CACVKT020001098">
    <property type="protein sequence ID" value="CAC5365093.1"/>
    <property type="molecule type" value="Genomic_DNA"/>
</dbReference>
<dbReference type="OrthoDB" id="6157157at2759"/>
<gene>
    <name evidence="1" type="ORF">MCOR_5905</name>
</gene>
<accession>A0A6J8AB79</accession>
<reference evidence="1 2" key="1">
    <citation type="submission" date="2020-06" db="EMBL/GenBank/DDBJ databases">
        <authorList>
            <person name="Li R."/>
            <person name="Bekaert M."/>
        </authorList>
    </citation>
    <scope>NUCLEOTIDE SEQUENCE [LARGE SCALE GENOMIC DNA]</scope>
    <source>
        <strain evidence="2">wild</strain>
    </source>
</reference>
<protein>
    <submittedName>
        <fullName evidence="1">Uncharacterized protein</fullName>
    </submittedName>
</protein>
<sequence length="151" mass="17671">MNCRTTFYQNSFLPTVISEWNSLPQDVRCNPLKFTLNNYINRDIKKVPSYYNTGCRKGQILHARLRLKCSGLDKHLFQKNIILSSLCICVQVESSKHYLLECYNYRLIWTQTISTLPRYNIQKLLMSGSELISDEENENSCTKFYFGDFGS</sequence>
<dbReference type="Proteomes" id="UP000507470">
    <property type="component" value="Unassembled WGS sequence"/>
</dbReference>
<evidence type="ECO:0000313" key="1">
    <source>
        <dbReference type="EMBL" id="CAC5365093.1"/>
    </source>
</evidence>
<keyword evidence="2" id="KW-1185">Reference proteome</keyword>